<dbReference type="SUPFAM" id="SSF56672">
    <property type="entry name" value="DNA/RNA polymerases"/>
    <property type="match status" value="1"/>
</dbReference>
<dbReference type="CDD" id="cd01650">
    <property type="entry name" value="RT_nLTR_like"/>
    <property type="match status" value="1"/>
</dbReference>
<dbReference type="EMBL" id="CDMZ01003861">
    <property type="protein sequence ID" value="CEM47843.1"/>
    <property type="molecule type" value="Genomic_DNA"/>
</dbReference>
<dbReference type="PhylomeDB" id="A0A0G4HTW0"/>
<proteinExistence type="predicted"/>
<organism evidence="2">
    <name type="scientific">Chromera velia CCMP2878</name>
    <dbReference type="NCBI Taxonomy" id="1169474"/>
    <lineage>
        <taxon>Eukaryota</taxon>
        <taxon>Sar</taxon>
        <taxon>Alveolata</taxon>
        <taxon>Colpodellida</taxon>
        <taxon>Chromeraceae</taxon>
        <taxon>Chromera</taxon>
    </lineage>
</organism>
<accession>A0A0G4HTW0</accession>
<evidence type="ECO:0000259" key="1">
    <source>
        <dbReference type="PROSITE" id="PS50878"/>
    </source>
</evidence>
<protein>
    <recommendedName>
        <fullName evidence="1">Reverse transcriptase domain-containing protein</fullName>
    </recommendedName>
</protein>
<evidence type="ECO:0000313" key="2">
    <source>
        <dbReference type="EMBL" id="CEM47843.1"/>
    </source>
</evidence>
<dbReference type="InterPro" id="IPR000477">
    <property type="entry name" value="RT_dom"/>
</dbReference>
<dbReference type="Pfam" id="PF00078">
    <property type="entry name" value="RVT_1"/>
    <property type="match status" value="1"/>
</dbReference>
<name>A0A0G4HTW0_9ALVE</name>
<sequence length="351" mass="39657">MDDRIRQQARFDDRQIGFRKGVGTREGIGAVVGLVQECRRGKKGLLGGFVGFSKVFDSIPRLKLLAKLQAEGIEKRDLLMIASMYKGVKARVDGDSALFPEGARVKQGDALSPLLFLLFINDLHDEIQKGKRGDGKETEGVYLAEASLGSIGYADDLVLFAHSAADLQAKFDALEGYYGKWGLNVNLKKTKVLRLCEYREDCNGMILYQGKEVDWCDQYKYLGCLLFEGGDLTWSIEARLRSVERAMGAVISLAASLSGLPLGGKMQLLKACWEPVALYSLEYFPTRQGDWEAIDNLRLRFVRWAARLPDYRELFRLLHVLLYFFCLQRMAPRYGCPVCREVPYVRRLSHS</sequence>
<dbReference type="VEuPathDB" id="CryptoDB:Cvel_8532"/>
<dbReference type="PROSITE" id="PS50878">
    <property type="entry name" value="RT_POL"/>
    <property type="match status" value="1"/>
</dbReference>
<dbReference type="PANTHER" id="PTHR47027:SF20">
    <property type="entry name" value="REVERSE TRANSCRIPTASE-LIKE PROTEIN WITH RNA-DIRECTED DNA POLYMERASE DOMAIN"/>
    <property type="match status" value="1"/>
</dbReference>
<dbReference type="PANTHER" id="PTHR47027">
    <property type="entry name" value="REVERSE TRANSCRIPTASE DOMAIN-CONTAINING PROTEIN"/>
    <property type="match status" value="1"/>
</dbReference>
<reference evidence="2" key="1">
    <citation type="submission" date="2014-11" db="EMBL/GenBank/DDBJ databases">
        <authorList>
            <person name="Otto D Thomas"/>
            <person name="Naeem Raeece"/>
        </authorList>
    </citation>
    <scope>NUCLEOTIDE SEQUENCE</scope>
</reference>
<feature type="domain" description="Reverse transcriptase" evidence="1">
    <location>
        <begin position="1"/>
        <end position="207"/>
    </location>
</feature>
<gene>
    <name evidence="2" type="ORF">Cvel_8532</name>
</gene>
<dbReference type="AlphaFoldDB" id="A0A0G4HTW0"/>
<dbReference type="InterPro" id="IPR043502">
    <property type="entry name" value="DNA/RNA_pol_sf"/>
</dbReference>